<name>A0ABN6P175_9PROT</name>
<evidence type="ECO:0000313" key="7">
    <source>
        <dbReference type="EMBL" id="BDG71577.1"/>
    </source>
</evidence>
<keyword evidence="3" id="KW-0540">Nuclease</keyword>
<dbReference type="SUPFAM" id="SSF143011">
    <property type="entry name" value="RelE-like"/>
    <property type="match status" value="1"/>
</dbReference>
<organism evidence="7 8">
    <name type="scientific">Roseomonas fluvialis</name>
    <dbReference type="NCBI Taxonomy" id="1750527"/>
    <lineage>
        <taxon>Bacteria</taxon>
        <taxon>Pseudomonadati</taxon>
        <taxon>Pseudomonadota</taxon>
        <taxon>Alphaproteobacteria</taxon>
        <taxon>Acetobacterales</taxon>
        <taxon>Roseomonadaceae</taxon>
        <taxon>Roseomonas</taxon>
    </lineage>
</organism>
<dbReference type="Gene3D" id="3.30.2310.20">
    <property type="entry name" value="RelE-like"/>
    <property type="match status" value="1"/>
</dbReference>
<evidence type="ECO:0000313" key="8">
    <source>
        <dbReference type="Proteomes" id="UP000831327"/>
    </source>
</evidence>
<evidence type="ECO:0000256" key="6">
    <source>
        <dbReference type="ARBA" id="ARBA00030388"/>
    </source>
</evidence>
<dbReference type="InterPro" id="IPR009614">
    <property type="entry name" value="YoeB_toxin"/>
</dbReference>
<sequence>MKVWFTAEGWEDYLHWTTTDRDTHQRINDMIEDTRRHPCTGLGKPEPLKGPLAGFWSRRITREHRLVYRVAGKAGEDQRIEVVQCRYHYG</sequence>
<dbReference type="PANTHER" id="PTHR38039:SF1">
    <property type="entry name" value="TOXIN YOEB"/>
    <property type="match status" value="1"/>
</dbReference>
<evidence type="ECO:0000256" key="1">
    <source>
        <dbReference type="ARBA" id="ARBA00008172"/>
    </source>
</evidence>
<reference evidence="7 8" key="1">
    <citation type="journal article" date="2016" name="Microbes Environ.">
        <title>Phylogenetically diverse aerobic anoxygenic phototrophic bacteria isolated from epilithic biofilms in Tama river, Japan.</title>
        <authorList>
            <person name="Hirose S."/>
            <person name="Matsuura K."/>
            <person name="Haruta S."/>
        </authorList>
    </citation>
    <scope>NUCLEOTIDE SEQUENCE [LARGE SCALE GENOMIC DNA]</scope>
    <source>
        <strain evidence="7 8">S08</strain>
    </source>
</reference>
<keyword evidence="5" id="KW-0378">Hydrolase</keyword>
<dbReference type="EMBL" id="AP025637">
    <property type="protein sequence ID" value="BDG71577.1"/>
    <property type="molecule type" value="Genomic_DNA"/>
</dbReference>
<keyword evidence="2" id="KW-1277">Toxin-antitoxin system</keyword>
<protein>
    <recommendedName>
        <fullName evidence="6">Putative mRNA interferase YoeB</fullName>
    </recommendedName>
</protein>
<keyword evidence="4" id="KW-0255">Endonuclease</keyword>
<dbReference type="RefSeq" id="WP_244458839.1">
    <property type="nucleotide sequence ID" value="NZ_AP025637.1"/>
</dbReference>
<dbReference type="InterPro" id="IPR035093">
    <property type="entry name" value="RelE/ParE_toxin_dom_sf"/>
</dbReference>
<dbReference type="NCBIfam" id="TIGR02116">
    <property type="entry name" value="toxin_Txe_YoeB"/>
    <property type="match status" value="1"/>
</dbReference>
<evidence type="ECO:0000256" key="5">
    <source>
        <dbReference type="ARBA" id="ARBA00022801"/>
    </source>
</evidence>
<dbReference type="Pfam" id="PF06769">
    <property type="entry name" value="YoeB_toxin"/>
    <property type="match status" value="1"/>
</dbReference>
<dbReference type="Proteomes" id="UP000831327">
    <property type="component" value="Chromosome"/>
</dbReference>
<evidence type="ECO:0000256" key="3">
    <source>
        <dbReference type="ARBA" id="ARBA00022722"/>
    </source>
</evidence>
<dbReference type="PANTHER" id="PTHR38039">
    <property type="entry name" value="TOXIN YOEB"/>
    <property type="match status" value="1"/>
</dbReference>
<keyword evidence="8" id="KW-1185">Reference proteome</keyword>
<proteinExistence type="inferred from homology"/>
<comment type="similarity">
    <text evidence="1">Belongs to the YoeB family.</text>
</comment>
<evidence type="ECO:0000256" key="4">
    <source>
        <dbReference type="ARBA" id="ARBA00022759"/>
    </source>
</evidence>
<accession>A0ABN6P175</accession>
<gene>
    <name evidence="7" type="ORF">Rmf_15060</name>
</gene>
<evidence type="ECO:0000256" key="2">
    <source>
        <dbReference type="ARBA" id="ARBA00022649"/>
    </source>
</evidence>